<dbReference type="PANTHER" id="PTHR11851">
    <property type="entry name" value="METALLOPROTEASE"/>
    <property type="match status" value="1"/>
</dbReference>
<dbReference type="GO" id="GO:0046872">
    <property type="term" value="F:metal ion binding"/>
    <property type="evidence" value="ECO:0007669"/>
    <property type="project" value="InterPro"/>
</dbReference>
<name>A0A1I1C5J0_9BACT</name>
<dbReference type="InterPro" id="IPR007863">
    <property type="entry name" value="Peptidase_M16_C"/>
</dbReference>
<dbReference type="Gene3D" id="3.30.830.10">
    <property type="entry name" value="Metalloenzyme, LuxS/M16 peptidase-like"/>
    <property type="match status" value="2"/>
</dbReference>
<proteinExistence type="predicted"/>
<keyword evidence="5" id="KW-1185">Reference proteome</keyword>
<dbReference type="Proteomes" id="UP000198790">
    <property type="component" value="Unassembled WGS sequence"/>
</dbReference>
<dbReference type="STRING" id="237018.SAMN04489723_1208"/>
<dbReference type="Pfam" id="PF05193">
    <property type="entry name" value="Peptidase_M16_C"/>
    <property type="match status" value="1"/>
</dbReference>
<feature type="domain" description="Peptidase M16 C-terminal" evidence="3">
    <location>
        <begin position="198"/>
        <end position="377"/>
    </location>
</feature>
<sequence>MKKITIAFVLSLLVSVASFAQVDRSQFPKAGPAPVIKIGEAETFTLDNGLKVFVVENDKLPRVSFTLVLERDPLFEGDKAGLTGFVGQMMMAGTTSRTKDQIDEEVDFIGANLGVSATSVSASSLKKHQGKILDLMADVLYNPVFPEEELEKLKKQSLTALATSKDEPNAISGRLSNAMVYGKDHPYGEVTTEASLSNVSVDDLKTYYKTYFKPNIAYLAIVGDMTKAEAEKVVKEHFSKWKSGDVPKFTYEAPAPATKNVVGLVDRSSSVQTVIDIAQPIDLTLGDEEYIASRVLNQIFGGGSSSRLFMNLREDKGYTYGAYSSFAADKLIGQFSASASVRTEVTDSAVYEFIYEINRLVKDGVTQEELDKAKANLAGSFGRSLESPAAIANFALNIERYNLPKDYYETYLQKMNALTVADINKTAVDLIDPSKLYITAVGNGAEIKDKLAQFGEVTVYDNMGFPAKEMAAVDADMTSEKVIENYIAAIGGMDKAKAIKAAKLEMVAEVMGTQLTIQLIHDDANMRFAQKTLVGGNVMQTSVVKDGKGTASVQGQSMAMTDEQVDAAKLGTYFLPELHFVAMGYTLKLDGIKDVEGTPAYKVIVTTPLGSTVNNYYSVESGLKIKNENPVSGDTFYSDYQEKNGVLIPMTQTIKSAMIPVPLEAKITSIEINPELTEADFN</sequence>
<evidence type="ECO:0000256" key="1">
    <source>
        <dbReference type="SAM" id="SignalP"/>
    </source>
</evidence>
<feature type="chain" id="PRO_5011577560" evidence="1">
    <location>
        <begin position="21"/>
        <end position="682"/>
    </location>
</feature>
<protein>
    <submittedName>
        <fullName evidence="4">Predicted Zn-dependent peptidase</fullName>
    </submittedName>
</protein>
<dbReference type="PANTHER" id="PTHR11851:SF224">
    <property type="entry name" value="PROCESSING PROTEASE"/>
    <property type="match status" value="1"/>
</dbReference>
<feature type="domain" description="Peptidase M16 N-terminal" evidence="2">
    <location>
        <begin position="74"/>
        <end position="179"/>
    </location>
</feature>
<evidence type="ECO:0000313" key="4">
    <source>
        <dbReference type="EMBL" id="SFB55773.1"/>
    </source>
</evidence>
<gene>
    <name evidence="4" type="ORF">SAMN04489723_1208</name>
</gene>
<reference evidence="4 5" key="1">
    <citation type="submission" date="2016-10" db="EMBL/GenBank/DDBJ databases">
        <authorList>
            <person name="de Groot N.N."/>
        </authorList>
    </citation>
    <scope>NUCLEOTIDE SEQUENCE [LARGE SCALE GENOMIC DNA]</scope>
    <source>
        <strain evidence="4 5">DSM 23399</strain>
    </source>
</reference>
<dbReference type="RefSeq" id="WP_092900677.1">
    <property type="nucleotide sequence ID" value="NZ_FOKK01000020.1"/>
</dbReference>
<evidence type="ECO:0000259" key="2">
    <source>
        <dbReference type="Pfam" id="PF00675"/>
    </source>
</evidence>
<dbReference type="AlphaFoldDB" id="A0A1I1C5J0"/>
<accession>A0A1I1C5J0</accession>
<evidence type="ECO:0000259" key="3">
    <source>
        <dbReference type="Pfam" id="PF05193"/>
    </source>
</evidence>
<feature type="signal peptide" evidence="1">
    <location>
        <begin position="1"/>
        <end position="20"/>
    </location>
</feature>
<dbReference type="SUPFAM" id="SSF63411">
    <property type="entry name" value="LuxS/MPP-like metallohydrolase"/>
    <property type="match status" value="2"/>
</dbReference>
<dbReference type="InterPro" id="IPR050361">
    <property type="entry name" value="MPP/UQCRC_Complex"/>
</dbReference>
<keyword evidence="1" id="KW-0732">Signal</keyword>
<dbReference type="InterPro" id="IPR011249">
    <property type="entry name" value="Metalloenz_LuxS/M16"/>
</dbReference>
<dbReference type="Pfam" id="PF00675">
    <property type="entry name" value="Peptidase_M16"/>
    <property type="match status" value="1"/>
</dbReference>
<evidence type="ECO:0000313" key="5">
    <source>
        <dbReference type="Proteomes" id="UP000198790"/>
    </source>
</evidence>
<dbReference type="EMBL" id="FOKK01000020">
    <property type="protein sequence ID" value="SFB55773.1"/>
    <property type="molecule type" value="Genomic_DNA"/>
</dbReference>
<organism evidence="4 5">
    <name type="scientific">Algoriphagus aquimarinus</name>
    <dbReference type="NCBI Taxonomy" id="237018"/>
    <lineage>
        <taxon>Bacteria</taxon>
        <taxon>Pseudomonadati</taxon>
        <taxon>Bacteroidota</taxon>
        <taxon>Cytophagia</taxon>
        <taxon>Cytophagales</taxon>
        <taxon>Cyclobacteriaceae</taxon>
        <taxon>Algoriphagus</taxon>
    </lineage>
</organism>
<dbReference type="OrthoDB" id="9811314at2"/>
<dbReference type="InterPro" id="IPR011765">
    <property type="entry name" value="Pept_M16_N"/>
</dbReference>